<accession>A0A081AKG9</accession>
<keyword evidence="2" id="KW-0472">Membrane</keyword>
<evidence type="ECO:0000256" key="2">
    <source>
        <dbReference type="SAM" id="Phobius"/>
    </source>
</evidence>
<dbReference type="EMBL" id="ANJA01001096">
    <property type="protein sequence ID" value="ETO79380.1"/>
    <property type="molecule type" value="Genomic_DNA"/>
</dbReference>
<dbReference type="AlphaFoldDB" id="A0A081AKG9"/>
<evidence type="ECO:0000256" key="1">
    <source>
        <dbReference type="SAM" id="MobiDB-lite"/>
    </source>
</evidence>
<feature type="compositionally biased region" description="Low complexity" evidence="1">
    <location>
        <begin position="115"/>
        <end position="130"/>
    </location>
</feature>
<feature type="compositionally biased region" description="Polar residues" evidence="1">
    <location>
        <begin position="204"/>
        <end position="241"/>
    </location>
</feature>
<name>A0A081AKG9_PHYNI</name>
<feature type="compositionally biased region" description="Acidic residues" evidence="1">
    <location>
        <begin position="189"/>
        <end position="200"/>
    </location>
</feature>
<feature type="region of interest" description="Disordered" evidence="1">
    <location>
        <begin position="80"/>
        <end position="260"/>
    </location>
</feature>
<gene>
    <name evidence="3" type="ORF">F444_05881</name>
</gene>
<proteinExistence type="predicted"/>
<dbReference type="OrthoDB" id="129662at2759"/>
<reference evidence="3 4" key="1">
    <citation type="submission" date="2013-11" db="EMBL/GenBank/DDBJ databases">
        <title>The Genome Sequence of Phytophthora parasitica P1976.</title>
        <authorList>
            <consortium name="The Broad Institute Genomics Platform"/>
            <person name="Russ C."/>
            <person name="Tyler B."/>
            <person name="Panabieres F."/>
            <person name="Shan W."/>
            <person name="Tripathy S."/>
            <person name="Grunwald N."/>
            <person name="Machado M."/>
            <person name="Johnson C.S."/>
            <person name="Walker B."/>
            <person name="Young S."/>
            <person name="Zeng Q."/>
            <person name="Gargeya S."/>
            <person name="Fitzgerald M."/>
            <person name="Haas B."/>
            <person name="Abouelleil A."/>
            <person name="Allen A.W."/>
            <person name="Alvarado L."/>
            <person name="Arachchi H.M."/>
            <person name="Berlin A.M."/>
            <person name="Chapman S.B."/>
            <person name="Gainer-Dewar J."/>
            <person name="Goldberg J."/>
            <person name="Griggs A."/>
            <person name="Gujja S."/>
            <person name="Hansen M."/>
            <person name="Howarth C."/>
            <person name="Imamovic A."/>
            <person name="Ireland A."/>
            <person name="Larimer J."/>
            <person name="McCowan C."/>
            <person name="Murphy C."/>
            <person name="Pearson M."/>
            <person name="Poon T.W."/>
            <person name="Priest M."/>
            <person name="Roberts A."/>
            <person name="Saif S."/>
            <person name="Shea T."/>
            <person name="Sisk P."/>
            <person name="Sykes S."/>
            <person name="Wortman J."/>
            <person name="Nusbaum C."/>
            <person name="Birren B."/>
        </authorList>
    </citation>
    <scope>NUCLEOTIDE SEQUENCE [LARGE SCALE GENOMIC DNA]</scope>
    <source>
        <strain evidence="3 4">P1976</strain>
    </source>
</reference>
<feature type="compositionally biased region" description="Low complexity" evidence="1">
    <location>
        <begin position="178"/>
        <end position="188"/>
    </location>
</feature>
<sequence length="260" mass="26773">MMTESNNLLYHPHGAGFDRLEEMEGGALTRYPVLRSVPAHIPRPWSTRGAIALLMVCGVIFGAIAIATLNGSSSEATAADTAEATSAEGVSIVGGSGPDSGSFEAGTVDTESSWLDDSNLNSKADSNSNDSSKDTAVDTASSSTAISQDSQQEESASSSDDSMADSFFKDVLDGDSQFGSFQSSTSDASDFDDASADSEENVVISASDSQDASMDNWFSESTLGSLGAESASTSDWQTSLSKGDETSDSTTSSTDSSVDS</sequence>
<feature type="compositionally biased region" description="Low complexity" evidence="1">
    <location>
        <begin position="248"/>
        <end position="260"/>
    </location>
</feature>
<feature type="transmembrane region" description="Helical" evidence="2">
    <location>
        <begin position="50"/>
        <end position="69"/>
    </location>
</feature>
<keyword evidence="2" id="KW-1133">Transmembrane helix</keyword>
<evidence type="ECO:0000313" key="4">
    <source>
        <dbReference type="Proteomes" id="UP000028582"/>
    </source>
</evidence>
<organism evidence="3 4">
    <name type="scientific">Phytophthora nicotianae P1976</name>
    <dbReference type="NCBI Taxonomy" id="1317066"/>
    <lineage>
        <taxon>Eukaryota</taxon>
        <taxon>Sar</taxon>
        <taxon>Stramenopiles</taxon>
        <taxon>Oomycota</taxon>
        <taxon>Peronosporomycetes</taxon>
        <taxon>Peronosporales</taxon>
        <taxon>Peronosporaceae</taxon>
        <taxon>Phytophthora</taxon>
    </lineage>
</organism>
<feature type="compositionally biased region" description="Low complexity" evidence="1">
    <location>
        <begin position="147"/>
        <end position="166"/>
    </location>
</feature>
<dbReference type="Proteomes" id="UP000028582">
    <property type="component" value="Unassembled WGS sequence"/>
</dbReference>
<keyword evidence="2" id="KW-0812">Transmembrane</keyword>
<protein>
    <submittedName>
        <fullName evidence="3">Uncharacterized protein</fullName>
    </submittedName>
</protein>
<evidence type="ECO:0000313" key="3">
    <source>
        <dbReference type="EMBL" id="ETO79380.1"/>
    </source>
</evidence>
<comment type="caution">
    <text evidence="3">The sequence shown here is derived from an EMBL/GenBank/DDBJ whole genome shotgun (WGS) entry which is preliminary data.</text>
</comment>